<comment type="caution">
    <text evidence="13">The sequence shown here is derived from an EMBL/GenBank/DDBJ whole genome shotgun (WGS) entry which is preliminary data.</text>
</comment>
<evidence type="ECO:0000256" key="4">
    <source>
        <dbReference type="ARBA" id="ARBA00022723"/>
    </source>
</evidence>
<dbReference type="InterPro" id="IPR014756">
    <property type="entry name" value="Ig_E-set"/>
</dbReference>
<dbReference type="Proteomes" id="UP000477849">
    <property type="component" value="Unassembled WGS sequence"/>
</dbReference>
<evidence type="ECO:0000256" key="6">
    <source>
        <dbReference type="ARBA" id="ARBA00022989"/>
    </source>
</evidence>
<feature type="transmembrane region" description="Helical" evidence="9">
    <location>
        <begin position="278"/>
        <end position="296"/>
    </location>
</feature>
<keyword evidence="5 10" id="KW-0732">Signal</keyword>
<protein>
    <submittedName>
        <fullName evidence="13">Copper resistance protein CopC</fullName>
    </submittedName>
</protein>
<dbReference type="GO" id="GO:0005507">
    <property type="term" value="F:copper ion binding"/>
    <property type="evidence" value="ECO:0007669"/>
    <property type="project" value="InterPro"/>
</dbReference>
<keyword evidence="4" id="KW-0479">Metal-binding</keyword>
<dbReference type="PANTHER" id="PTHR34820:SF4">
    <property type="entry name" value="INNER MEMBRANE PROTEIN YEBZ"/>
    <property type="match status" value="1"/>
</dbReference>
<feature type="transmembrane region" description="Helical" evidence="9">
    <location>
        <begin position="246"/>
        <end position="266"/>
    </location>
</feature>
<comment type="subcellular location">
    <subcellularLocation>
        <location evidence="1">Cell membrane</location>
        <topology evidence="1">Multi-pass membrane protein</topology>
    </subcellularLocation>
</comment>
<reference evidence="13 14" key="1">
    <citation type="submission" date="2020-02" db="EMBL/GenBank/DDBJ databases">
        <title>Genome sequence of the type strain CCBAU10050 of Rhizobium daejeonense.</title>
        <authorList>
            <person name="Gao J."/>
            <person name="Sun J."/>
        </authorList>
    </citation>
    <scope>NUCLEOTIDE SEQUENCE [LARGE SCALE GENOMIC DNA]</scope>
    <source>
        <strain evidence="13 14">CCBAU10050</strain>
    </source>
</reference>
<feature type="chain" id="PRO_5026717197" evidence="10">
    <location>
        <begin position="24"/>
        <end position="533"/>
    </location>
</feature>
<keyword evidence="8 9" id="KW-0472">Membrane</keyword>
<dbReference type="Pfam" id="PF05425">
    <property type="entry name" value="CopD"/>
    <property type="match status" value="1"/>
</dbReference>
<evidence type="ECO:0000256" key="7">
    <source>
        <dbReference type="ARBA" id="ARBA00023008"/>
    </source>
</evidence>
<evidence type="ECO:0000256" key="10">
    <source>
        <dbReference type="SAM" id="SignalP"/>
    </source>
</evidence>
<keyword evidence="14" id="KW-1185">Reference proteome</keyword>
<evidence type="ECO:0000256" key="1">
    <source>
        <dbReference type="ARBA" id="ARBA00004651"/>
    </source>
</evidence>
<evidence type="ECO:0000256" key="5">
    <source>
        <dbReference type="ARBA" id="ARBA00022729"/>
    </source>
</evidence>
<feature type="transmembrane region" description="Helical" evidence="9">
    <location>
        <begin position="316"/>
        <end position="336"/>
    </location>
</feature>
<feature type="transmembrane region" description="Helical" evidence="9">
    <location>
        <begin position="142"/>
        <end position="161"/>
    </location>
</feature>
<feature type="transmembrane region" description="Helical" evidence="9">
    <location>
        <begin position="212"/>
        <end position="234"/>
    </location>
</feature>
<name>A0A6M1S6L8_9HYPH</name>
<feature type="domain" description="CopC" evidence="11">
    <location>
        <begin position="24"/>
        <end position="115"/>
    </location>
</feature>
<sequence>MKWAAMLCVAVLMAVSVSSSAFAHANLIASDPADGSVLADAPDRLNLRFSEPVRPLVVRLTHPDGRTEVLHDIGDKGDAISIALPAGLERGTHVLSWRVTSSDGHPIGGGLVFSVGAPSAVSAAASETDLSVKIGLWASRTAWLLSLILGVGGAVFSASVVRASDAKSRLLDSVLISAGLLATPLFIGFQGLDALGEPVSALLRTDVWEAGLFATSFGRATLIGATALALAWASMQSPTPSRIAGLLAWAALASVGLAAASAGHAATASPVALTRPTVFLHAVAATLWIGALVPLWKALRNEGTAGGEVLARFSRAIPVVVGLLVLSGLILGVVQLRSVGALWTTNYGLVFLAKLALVLLLLLIAAFNRYRLTGSVLAGDLFATASLRRIIVAEIVLGCLVIGVIGLWRFTPPPRALLAVSGPEQTIDLARDGLSARLTVRPATVGPVLIDIEDVRLNGEPLDPLSIEVELAKPAYGLGPFEHPAAKTPEGRYQASGFVLPLDGFWVVRVTVLVSDFVSITLVDVLDIARPAG</sequence>
<evidence type="ECO:0000256" key="3">
    <source>
        <dbReference type="ARBA" id="ARBA00022692"/>
    </source>
</evidence>
<dbReference type="RefSeq" id="WP_163897380.1">
    <property type="nucleotide sequence ID" value="NZ_CP048424.1"/>
</dbReference>
<dbReference type="InterPro" id="IPR008457">
    <property type="entry name" value="Cu-R_CopD_dom"/>
</dbReference>
<dbReference type="InterPro" id="IPR032694">
    <property type="entry name" value="CopC/D"/>
</dbReference>
<evidence type="ECO:0000256" key="9">
    <source>
        <dbReference type="SAM" id="Phobius"/>
    </source>
</evidence>
<keyword evidence="7" id="KW-0186">Copper</keyword>
<gene>
    <name evidence="13" type="ORF">G6N76_23325</name>
</gene>
<dbReference type="GO" id="GO:0046688">
    <property type="term" value="P:response to copper ion"/>
    <property type="evidence" value="ECO:0007669"/>
    <property type="project" value="InterPro"/>
</dbReference>
<feature type="domain" description="Copper resistance protein D" evidence="12">
    <location>
        <begin position="308"/>
        <end position="408"/>
    </location>
</feature>
<dbReference type="Pfam" id="PF04234">
    <property type="entry name" value="CopC"/>
    <property type="match status" value="1"/>
</dbReference>
<dbReference type="EMBL" id="JAAKZH010000013">
    <property type="protein sequence ID" value="NGO66603.1"/>
    <property type="molecule type" value="Genomic_DNA"/>
</dbReference>
<feature type="transmembrane region" description="Helical" evidence="9">
    <location>
        <begin position="391"/>
        <end position="410"/>
    </location>
</feature>
<dbReference type="GO" id="GO:0006825">
    <property type="term" value="P:copper ion transport"/>
    <property type="evidence" value="ECO:0007669"/>
    <property type="project" value="InterPro"/>
</dbReference>
<feature type="signal peptide" evidence="10">
    <location>
        <begin position="1"/>
        <end position="23"/>
    </location>
</feature>
<keyword evidence="6 9" id="KW-1133">Transmembrane helix</keyword>
<feature type="transmembrane region" description="Helical" evidence="9">
    <location>
        <begin position="173"/>
        <end position="192"/>
    </location>
</feature>
<dbReference type="AlphaFoldDB" id="A0A6M1S6L8"/>
<proteinExistence type="predicted"/>
<feature type="transmembrane region" description="Helical" evidence="9">
    <location>
        <begin position="348"/>
        <end position="370"/>
    </location>
</feature>
<keyword evidence="2" id="KW-1003">Cell membrane</keyword>
<dbReference type="SUPFAM" id="SSF81296">
    <property type="entry name" value="E set domains"/>
    <property type="match status" value="1"/>
</dbReference>
<dbReference type="Gene3D" id="2.60.40.1220">
    <property type="match status" value="1"/>
</dbReference>
<dbReference type="PANTHER" id="PTHR34820">
    <property type="entry name" value="INNER MEMBRANE PROTEIN YEBZ"/>
    <property type="match status" value="1"/>
</dbReference>
<dbReference type="InterPro" id="IPR014755">
    <property type="entry name" value="Cu-Rt/internalin_Ig-like"/>
</dbReference>
<evidence type="ECO:0000256" key="8">
    <source>
        <dbReference type="ARBA" id="ARBA00023136"/>
    </source>
</evidence>
<organism evidence="13 14">
    <name type="scientific">Rhizobium daejeonense</name>
    <dbReference type="NCBI Taxonomy" id="240521"/>
    <lineage>
        <taxon>Bacteria</taxon>
        <taxon>Pseudomonadati</taxon>
        <taxon>Pseudomonadota</taxon>
        <taxon>Alphaproteobacteria</taxon>
        <taxon>Hyphomicrobiales</taxon>
        <taxon>Rhizobiaceae</taxon>
        <taxon>Rhizobium/Agrobacterium group</taxon>
        <taxon>Rhizobium</taxon>
    </lineage>
</organism>
<dbReference type="GO" id="GO:0042597">
    <property type="term" value="C:periplasmic space"/>
    <property type="evidence" value="ECO:0007669"/>
    <property type="project" value="InterPro"/>
</dbReference>
<evidence type="ECO:0000259" key="12">
    <source>
        <dbReference type="Pfam" id="PF05425"/>
    </source>
</evidence>
<accession>A0A6M1S6L8</accession>
<evidence type="ECO:0000259" key="11">
    <source>
        <dbReference type="Pfam" id="PF04234"/>
    </source>
</evidence>
<dbReference type="GO" id="GO:0005886">
    <property type="term" value="C:plasma membrane"/>
    <property type="evidence" value="ECO:0007669"/>
    <property type="project" value="UniProtKB-SubCell"/>
</dbReference>
<evidence type="ECO:0000313" key="13">
    <source>
        <dbReference type="EMBL" id="NGO66603.1"/>
    </source>
</evidence>
<dbReference type="InterPro" id="IPR007348">
    <property type="entry name" value="CopC_dom"/>
</dbReference>
<evidence type="ECO:0000313" key="14">
    <source>
        <dbReference type="Proteomes" id="UP000477849"/>
    </source>
</evidence>
<evidence type="ECO:0000256" key="2">
    <source>
        <dbReference type="ARBA" id="ARBA00022475"/>
    </source>
</evidence>
<keyword evidence="3 9" id="KW-0812">Transmembrane</keyword>